<feature type="signal peptide" evidence="2">
    <location>
        <begin position="1"/>
        <end position="25"/>
    </location>
</feature>
<feature type="compositionally biased region" description="Polar residues" evidence="1">
    <location>
        <begin position="303"/>
        <end position="312"/>
    </location>
</feature>
<comment type="caution">
    <text evidence="3">The sequence shown here is derived from an EMBL/GenBank/DDBJ whole genome shotgun (WGS) entry which is preliminary data.</text>
</comment>
<gene>
    <name evidence="3" type="ORF">B0A55_11787</name>
</gene>
<feature type="chain" id="PRO_5020636920" description="WSC domain-containing protein" evidence="2">
    <location>
        <begin position="26"/>
        <end position="891"/>
    </location>
</feature>
<protein>
    <recommendedName>
        <fullName evidence="5">WSC domain-containing protein</fullName>
    </recommendedName>
</protein>
<sequence>MGYRAGHVIPHLATVLAVLSAHVSAASGRDNLNATAAAYGNSTLNGIYLASTSATILTDSTIITSGGLGSYILNGLGSSATSSTGPSTSTDSATGTPTTATRTESSSSTDVVLINTPYKRKHKFNKYKIRKQQPHHVFLHGYLRNCCGPSIVSGASTYYANRVYISIETAYAYNKCGPVGGNHTGTLLTLESSGVYSVCNGFNSYTDCATQFNFGDLNKPVPPQAYSCMQACRYLDNPLGSLGVFTGGDYVNGMYYSNACGPIINSLYAPMLAVRPQVRTLDPAWATCSFDLLGLYDPPKQLTPQTTVNGPSMPTVPATPAPTKARTAPKMESSTERTTPSTSVDASPSPAPYTPPAATDNDGYGTAGNGGSSSNGYTAPTPSNEHPSSTSGSPEDGSSAGSPSANTPIGTTVASEPQATSQNPGGIIASVLKSSNDPAQPTATGSNAAGSNGESPHAGGGDPATSENVGGNIVSALATGNADPPFATTSVHAPSSENDPSTETVVFRANCQQLTTSSDPAQKGVVVVGGNRLSVGGPAAIVHGAAVSLGPAGIVADGSLIALAQPAASAAAQVAVVTIGGQTLTALPQPGSGTTSDLVLAGSTVSVGGPAATISGAIVSAGASGLVVGSQTVPLSHVPGATGGSQVIVTLGAAATIFGTVLSAASAGLVVGSSTLVYTQLSTPTADASDPEAVVTLDGQAITAYAASMGGVVIDGTTLQSGAQVTIDGTLVSQGSAGLVIGGSKTVPLSIPATLTQSGAVVTLGSQTLSAIETSGGSVVLDGQTLLPGSEVTISGVVVSDASIGVVIGGTTLVTAIGEPNGASSIGGTTLSVGGRDTTVNGIEVSAAPSGLVVAGAETVALTTRSVTAPASESSTGSPVQAATASDPGSS</sequence>
<feature type="compositionally biased region" description="Polar residues" evidence="1">
    <location>
        <begin position="432"/>
        <end position="454"/>
    </location>
</feature>
<feature type="compositionally biased region" description="Low complexity" evidence="1">
    <location>
        <begin position="387"/>
        <end position="399"/>
    </location>
</feature>
<keyword evidence="4" id="KW-1185">Reference proteome</keyword>
<feature type="region of interest" description="Disordered" evidence="1">
    <location>
        <begin position="81"/>
        <end position="108"/>
    </location>
</feature>
<name>A0A4U0WFM4_9PEZI</name>
<keyword evidence="2" id="KW-0732">Signal</keyword>
<evidence type="ECO:0000313" key="3">
    <source>
        <dbReference type="EMBL" id="TKA61511.1"/>
    </source>
</evidence>
<evidence type="ECO:0008006" key="5">
    <source>
        <dbReference type="Google" id="ProtNLM"/>
    </source>
</evidence>
<evidence type="ECO:0000256" key="1">
    <source>
        <dbReference type="SAM" id="MobiDB-lite"/>
    </source>
</evidence>
<dbReference type="Proteomes" id="UP000309340">
    <property type="component" value="Unassembled WGS sequence"/>
</dbReference>
<accession>A0A4U0WFM4</accession>
<feature type="compositionally biased region" description="Polar residues" evidence="1">
    <location>
        <begin position="400"/>
        <end position="424"/>
    </location>
</feature>
<dbReference type="AlphaFoldDB" id="A0A4U0WFM4"/>
<feature type="region of interest" description="Disordered" evidence="1">
    <location>
        <begin position="303"/>
        <end position="502"/>
    </location>
</feature>
<dbReference type="OrthoDB" id="3944128at2759"/>
<proteinExistence type="predicted"/>
<evidence type="ECO:0000256" key="2">
    <source>
        <dbReference type="SAM" id="SignalP"/>
    </source>
</evidence>
<dbReference type="EMBL" id="NAJQ01001211">
    <property type="protein sequence ID" value="TKA61511.1"/>
    <property type="molecule type" value="Genomic_DNA"/>
</dbReference>
<feature type="compositionally biased region" description="Low complexity" evidence="1">
    <location>
        <begin position="315"/>
        <end position="328"/>
    </location>
</feature>
<feature type="compositionally biased region" description="Low complexity" evidence="1">
    <location>
        <begin position="336"/>
        <end position="348"/>
    </location>
</feature>
<feature type="compositionally biased region" description="Polar residues" evidence="1">
    <location>
        <begin position="487"/>
        <end position="502"/>
    </location>
</feature>
<feature type="region of interest" description="Disordered" evidence="1">
    <location>
        <begin position="867"/>
        <end position="891"/>
    </location>
</feature>
<reference evidence="3 4" key="1">
    <citation type="submission" date="2017-03" db="EMBL/GenBank/DDBJ databases">
        <title>Genomes of endolithic fungi from Antarctica.</title>
        <authorList>
            <person name="Coleine C."/>
            <person name="Masonjones S."/>
            <person name="Stajich J.E."/>
        </authorList>
    </citation>
    <scope>NUCLEOTIDE SEQUENCE [LARGE SCALE GENOMIC DNA]</scope>
    <source>
        <strain evidence="3 4">CCFEE 5184</strain>
    </source>
</reference>
<evidence type="ECO:0000313" key="4">
    <source>
        <dbReference type="Proteomes" id="UP000309340"/>
    </source>
</evidence>
<organism evidence="3 4">
    <name type="scientific">Friedmanniomyces simplex</name>
    <dbReference type="NCBI Taxonomy" id="329884"/>
    <lineage>
        <taxon>Eukaryota</taxon>
        <taxon>Fungi</taxon>
        <taxon>Dikarya</taxon>
        <taxon>Ascomycota</taxon>
        <taxon>Pezizomycotina</taxon>
        <taxon>Dothideomycetes</taxon>
        <taxon>Dothideomycetidae</taxon>
        <taxon>Mycosphaerellales</taxon>
        <taxon>Teratosphaeriaceae</taxon>
        <taxon>Friedmanniomyces</taxon>
    </lineage>
</organism>